<sequence>SHKTEYLETMSNHSSRSSTPVFTLYPFPNVSNSMFEETSNHLLNLLHPNVFAGNSVSLSRCNLNKSNSDLNSVANSSTKCNICSAIFPSAWLLEQHMSLQHAYMKHREQNHRARLPADKLFTCDVCGMQFRYLKSFKKHRLNHTFERIHGRTMFYMNYHENQPISNTEPLNVCTRNSNNSTIVHDSFHVADHFHDQVSSSNEAVVDENGAENESEMNEELKTVPDCEENSTNAVT</sequence>
<dbReference type="Pfam" id="PF00096">
    <property type="entry name" value="zf-C2H2"/>
    <property type="match status" value="1"/>
</dbReference>
<keyword evidence="1" id="KW-0479">Metal-binding</keyword>
<evidence type="ECO:0000256" key="2">
    <source>
        <dbReference type="ARBA" id="ARBA00022771"/>
    </source>
</evidence>
<feature type="compositionally biased region" description="Acidic residues" evidence="5">
    <location>
        <begin position="205"/>
        <end position="217"/>
    </location>
</feature>
<name>A0A1B6FFT4_9HEMI</name>
<evidence type="ECO:0000259" key="6">
    <source>
        <dbReference type="PROSITE" id="PS50157"/>
    </source>
</evidence>
<evidence type="ECO:0000256" key="1">
    <source>
        <dbReference type="ARBA" id="ARBA00022723"/>
    </source>
</evidence>
<evidence type="ECO:0000256" key="3">
    <source>
        <dbReference type="ARBA" id="ARBA00022833"/>
    </source>
</evidence>
<dbReference type="AlphaFoldDB" id="A0A1B6FFT4"/>
<protein>
    <recommendedName>
        <fullName evidence="6">C2H2-type domain-containing protein</fullName>
    </recommendedName>
</protein>
<dbReference type="GO" id="GO:0008270">
    <property type="term" value="F:zinc ion binding"/>
    <property type="evidence" value="ECO:0007669"/>
    <property type="project" value="UniProtKB-KW"/>
</dbReference>
<evidence type="ECO:0000313" key="7">
    <source>
        <dbReference type="EMBL" id="JAS49045.1"/>
    </source>
</evidence>
<feature type="non-terminal residue" evidence="7">
    <location>
        <position position="1"/>
    </location>
</feature>
<feature type="region of interest" description="Disordered" evidence="5">
    <location>
        <begin position="205"/>
        <end position="235"/>
    </location>
</feature>
<gene>
    <name evidence="7" type="ORF">g.46367</name>
</gene>
<dbReference type="GO" id="GO:0005634">
    <property type="term" value="C:nucleus"/>
    <property type="evidence" value="ECO:0007669"/>
    <property type="project" value="UniProtKB-ARBA"/>
</dbReference>
<evidence type="ECO:0000256" key="5">
    <source>
        <dbReference type="SAM" id="MobiDB-lite"/>
    </source>
</evidence>
<dbReference type="InterPro" id="IPR013087">
    <property type="entry name" value="Znf_C2H2_type"/>
</dbReference>
<proteinExistence type="predicted"/>
<evidence type="ECO:0000256" key="4">
    <source>
        <dbReference type="PROSITE-ProRule" id="PRU00042"/>
    </source>
</evidence>
<feature type="domain" description="C2H2-type" evidence="6">
    <location>
        <begin position="121"/>
        <end position="148"/>
    </location>
</feature>
<accession>A0A1B6FFT4</accession>
<dbReference type="InterPro" id="IPR036236">
    <property type="entry name" value="Znf_C2H2_sf"/>
</dbReference>
<reference evidence="7" key="1">
    <citation type="submission" date="2015-11" db="EMBL/GenBank/DDBJ databases">
        <title>De novo transcriptome assembly of four potential Pierce s Disease insect vectors from Arizona vineyards.</title>
        <authorList>
            <person name="Tassone E.E."/>
        </authorList>
    </citation>
    <scope>NUCLEOTIDE SEQUENCE</scope>
</reference>
<dbReference type="FunFam" id="3.30.160.60:FF:000446">
    <property type="entry name" value="Zinc finger protein"/>
    <property type="match status" value="1"/>
</dbReference>
<dbReference type="EMBL" id="GECZ01020724">
    <property type="protein sequence ID" value="JAS49045.1"/>
    <property type="molecule type" value="Transcribed_RNA"/>
</dbReference>
<dbReference type="PROSITE" id="PS00028">
    <property type="entry name" value="ZINC_FINGER_C2H2_1"/>
    <property type="match status" value="2"/>
</dbReference>
<organism evidence="7">
    <name type="scientific">Cuerna arida</name>
    <dbReference type="NCBI Taxonomy" id="1464854"/>
    <lineage>
        <taxon>Eukaryota</taxon>
        <taxon>Metazoa</taxon>
        <taxon>Ecdysozoa</taxon>
        <taxon>Arthropoda</taxon>
        <taxon>Hexapoda</taxon>
        <taxon>Insecta</taxon>
        <taxon>Pterygota</taxon>
        <taxon>Neoptera</taxon>
        <taxon>Paraneoptera</taxon>
        <taxon>Hemiptera</taxon>
        <taxon>Auchenorrhyncha</taxon>
        <taxon>Membracoidea</taxon>
        <taxon>Cicadellidae</taxon>
        <taxon>Cicadellinae</taxon>
        <taxon>Proconiini</taxon>
        <taxon>Cuerna</taxon>
    </lineage>
</organism>
<dbReference type="Gene3D" id="3.30.160.60">
    <property type="entry name" value="Classic Zinc Finger"/>
    <property type="match status" value="1"/>
</dbReference>
<dbReference type="SMART" id="SM00355">
    <property type="entry name" value="ZnF_C2H2"/>
    <property type="match status" value="2"/>
</dbReference>
<dbReference type="SUPFAM" id="SSF57667">
    <property type="entry name" value="beta-beta-alpha zinc fingers"/>
    <property type="match status" value="1"/>
</dbReference>
<keyword evidence="2 4" id="KW-0863">Zinc-finger</keyword>
<keyword evidence="3" id="KW-0862">Zinc</keyword>
<dbReference type="PROSITE" id="PS50157">
    <property type="entry name" value="ZINC_FINGER_C2H2_2"/>
    <property type="match status" value="1"/>
</dbReference>
<feature type="non-terminal residue" evidence="7">
    <location>
        <position position="235"/>
    </location>
</feature>